<evidence type="ECO:0000313" key="3">
    <source>
        <dbReference type="Proteomes" id="UP000292886"/>
    </source>
</evidence>
<protein>
    <submittedName>
        <fullName evidence="2">Amidohydrolase family protein</fullName>
    </submittedName>
</protein>
<dbReference type="CDD" id="cd01299">
    <property type="entry name" value="Met_dep_hydrolase_A"/>
    <property type="match status" value="1"/>
</dbReference>
<dbReference type="SUPFAM" id="SSF51556">
    <property type="entry name" value="Metallo-dependent hydrolases"/>
    <property type="match status" value="1"/>
</dbReference>
<dbReference type="Gene3D" id="3.20.20.140">
    <property type="entry name" value="Metal-dependent hydrolases"/>
    <property type="match status" value="1"/>
</dbReference>
<organism evidence="2 3">
    <name type="scientific">Periweissella cryptocerci</name>
    <dbReference type="NCBI Taxonomy" id="2506420"/>
    <lineage>
        <taxon>Bacteria</taxon>
        <taxon>Bacillati</taxon>
        <taxon>Bacillota</taxon>
        <taxon>Bacilli</taxon>
        <taxon>Lactobacillales</taxon>
        <taxon>Lactobacillaceae</taxon>
        <taxon>Periweissella</taxon>
    </lineage>
</organism>
<evidence type="ECO:0000259" key="1">
    <source>
        <dbReference type="Pfam" id="PF01979"/>
    </source>
</evidence>
<dbReference type="Gene3D" id="2.30.40.10">
    <property type="entry name" value="Urease, subunit C, domain 1"/>
    <property type="match status" value="1"/>
</dbReference>
<dbReference type="OrthoDB" id="9797498at2"/>
<name>A0A4P6YUA9_9LACO</name>
<evidence type="ECO:0000313" key="2">
    <source>
        <dbReference type="EMBL" id="QBO36301.1"/>
    </source>
</evidence>
<dbReference type="KEGG" id="wei:EQG49_07410"/>
<sequence>MATILYTNFALFDGTGKEFVNNSWLLADTTTGRVIQTGTGEQPLADETIVLHGKYVMPAMVNSHVHIVNKVFPYAPKTPLEPFEYADQAFKNLNELFHSGVTYTRALGTAHDFDIGLQRLTEKGALNDTTKLIAAGRAFTTTGGHGSKAGQEVDGPEEMRKGVRERLKAGAGAIKYMASGGIAFAPKEQPWEFQMSEVEMRAGIIEAHKKGIKVAVHEQPLEGVKAALRARADSIEHAFEMDDEALELFHATGAYLTPTLIAPYVIIKRGDGILPQWMVDKSYTWVEKHFNSFGMAARDGVKIALGTDAGSPLNGFGDTALEAELMTIAGATNLQVLRAATQNSADLLDITADYGTLEVGKFANFMVLDANPLHDIKTLQTPNDIVHTGKIVTTPYHNDFADLYPLDRGHLGF</sequence>
<keyword evidence="3" id="KW-1185">Reference proteome</keyword>
<proteinExistence type="predicted"/>
<dbReference type="RefSeq" id="WP_133363378.1">
    <property type="nucleotide sequence ID" value="NZ_CP037940.1"/>
</dbReference>
<dbReference type="EMBL" id="CP037940">
    <property type="protein sequence ID" value="QBO36301.1"/>
    <property type="molecule type" value="Genomic_DNA"/>
</dbReference>
<feature type="domain" description="Amidohydrolase-related" evidence="1">
    <location>
        <begin position="55"/>
        <end position="388"/>
    </location>
</feature>
<accession>A0A4P6YUA9</accession>
<dbReference type="PANTHER" id="PTHR43135:SF3">
    <property type="entry name" value="ALPHA-D-RIBOSE 1-METHYLPHOSPHONATE 5-TRIPHOSPHATE DIPHOSPHATASE"/>
    <property type="match status" value="1"/>
</dbReference>
<gene>
    <name evidence="2" type="ORF">EQG49_07410</name>
</gene>
<dbReference type="InterPro" id="IPR051781">
    <property type="entry name" value="Metallo-dep_Hydrolase"/>
</dbReference>
<dbReference type="AlphaFoldDB" id="A0A4P6YUA9"/>
<reference evidence="3" key="1">
    <citation type="submission" date="2019-03" db="EMBL/GenBank/DDBJ databases">
        <title>Weissella sp. 26KH-42 Genome sequencing.</title>
        <authorList>
            <person name="Heo J."/>
            <person name="Kim S.-J."/>
            <person name="Kim J.-S."/>
            <person name="Hong S.-B."/>
            <person name="Kwon S.-W."/>
        </authorList>
    </citation>
    <scope>NUCLEOTIDE SEQUENCE [LARGE SCALE GENOMIC DNA]</scope>
    <source>
        <strain evidence="3">26KH-42</strain>
    </source>
</reference>
<dbReference type="Proteomes" id="UP000292886">
    <property type="component" value="Chromosome"/>
</dbReference>
<dbReference type="InterPro" id="IPR057744">
    <property type="entry name" value="OTAase-like"/>
</dbReference>
<dbReference type="InterPro" id="IPR006680">
    <property type="entry name" value="Amidohydro-rel"/>
</dbReference>
<dbReference type="Pfam" id="PF01979">
    <property type="entry name" value="Amidohydro_1"/>
    <property type="match status" value="1"/>
</dbReference>
<keyword evidence="2" id="KW-0378">Hydrolase</keyword>
<dbReference type="PANTHER" id="PTHR43135">
    <property type="entry name" value="ALPHA-D-RIBOSE 1-METHYLPHOSPHONATE 5-TRIPHOSPHATE DIPHOSPHATASE"/>
    <property type="match status" value="1"/>
</dbReference>
<dbReference type="InterPro" id="IPR011059">
    <property type="entry name" value="Metal-dep_hydrolase_composite"/>
</dbReference>
<dbReference type="InterPro" id="IPR032466">
    <property type="entry name" value="Metal_Hydrolase"/>
</dbReference>
<dbReference type="SUPFAM" id="SSF51338">
    <property type="entry name" value="Composite domain of metallo-dependent hydrolases"/>
    <property type="match status" value="1"/>
</dbReference>
<dbReference type="GO" id="GO:0016810">
    <property type="term" value="F:hydrolase activity, acting on carbon-nitrogen (but not peptide) bonds"/>
    <property type="evidence" value="ECO:0007669"/>
    <property type="project" value="InterPro"/>
</dbReference>